<organism evidence="3 4">
    <name type="scientific">Phytoactinopolyspora halotolerans</name>
    <dbReference type="NCBI Taxonomy" id="1981512"/>
    <lineage>
        <taxon>Bacteria</taxon>
        <taxon>Bacillati</taxon>
        <taxon>Actinomycetota</taxon>
        <taxon>Actinomycetes</taxon>
        <taxon>Jiangellales</taxon>
        <taxon>Jiangellaceae</taxon>
        <taxon>Phytoactinopolyspora</taxon>
    </lineage>
</organism>
<protein>
    <submittedName>
        <fullName evidence="3">Uncharacterized protein</fullName>
    </submittedName>
</protein>
<feature type="compositionally biased region" description="Basic and acidic residues" evidence="1">
    <location>
        <begin position="242"/>
        <end position="258"/>
    </location>
</feature>
<sequence>MSTPAALDDAATEAVLRGEPVSSELVPLAEAVEAIRGSATGYVAPSAELAERIAAGDFHDVEIPAWSEGAGTAARLGSWVQPLRSWTSKLGIRVRVVAGVAALLLGFTGVAAAGGLPESVENGVKGFIERVSPVTFPERADGTDTSDRPGGTGPSGSGDEPARPHGDETGGGDPDRGQSGDAGTRQRTDGDKKETDKPKNKSEKDSTPGGPKPDNNGNGEKPENEGNGVEKRPENPGNGADNRPEEPGEPAQKQENRPENPGSGTENRPDNPGNSAGEGPQDRTAPENGSSGNDAVGGGDAADSSPPRGDPPKERRSDNAPGPPAGKSGP</sequence>
<keyword evidence="2" id="KW-0812">Transmembrane</keyword>
<feature type="compositionally biased region" description="Basic and acidic residues" evidence="1">
    <location>
        <begin position="138"/>
        <end position="147"/>
    </location>
</feature>
<feature type="compositionally biased region" description="Low complexity" evidence="1">
    <location>
        <begin position="208"/>
        <end position="219"/>
    </location>
</feature>
<dbReference type="EMBL" id="JAAGOA010000013">
    <property type="protein sequence ID" value="NEE02182.1"/>
    <property type="molecule type" value="Genomic_DNA"/>
</dbReference>
<accession>A0A6L9SC55</accession>
<keyword evidence="2" id="KW-1133">Transmembrane helix</keyword>
<evidence type="ECO:0000313" key="4">
    <source>
        <dbReference type="Proteomes" id="UP000475214"/>
    </source>
</evidence>
<evidence type="ECO:0000256" key="1">
    <source>
        <dbReference type="SAM" id="MobiDB-lite"/>
    </source>
</evidence>
<feature type="compositionally biased region" description="Basic and acidic residues" evidence="1">
    <location>
        <begin position="220"/>
        <end position="234"/>
    </location>
</feature>
<feature type="compositionally biased region" description="Basic and acidic residues" evidence="1">
    <location>
        <begin position="160"/>
        <end position="206"/>
    </location>
</feature>
<comment type="caution">
    <text evidence="3">The sequence shown here is derived from an EMBL/GenBank/DDBJ whole genome shotgun (WGS) entry which is preliminary data.</text>
</comment>
<dbReference type="AlphaFoldDB" id="A0A6L9SC55"/>
<reference evidence="3 4" key="1">
    <citation type="submission" date="2020-02" db="EMBL/GenBank/DDBJ databases">
        <authorList>
            <person name="Li X.-J."/>
            <person name="Han X.-M."/>
        </authorList>
    </citation>
    <scope>NUCLEOTIDE SEQUENCE [LARGE SCALE GENOMIC DNA]</scope>
    <source>
        <strain evidence="3 4">CCTCC AB 2017055</strain>
    </source>
</reference>
<dbReference type="Proteomes" id="UP000475214">
    <property type="component" value="Unassembled WGS sequence"/>
</dbReference>
<feature type="region of interest" description="Disordered" evidence="1">
    <location>
        <begin position="135"/>
        <end position="330"/>
    </location>
</feature>
<keyword evidence="2" id="KW-0472">Membrane</keyword>
<gene>
    <name evidence="3" type="ORF">G1H10_18565</name>
</gene>
<evidence type="ECO:0000313" key="3">
    <source>
        <dbReference type="EMBL" id="NEE02182.1"/>
    </source>
</evidence>
<dbReference type="RefSeq" id="WP_163740515.1">
    <property type="nucleotide sequence ID" value="NZ_JAAGOA010000013.1"/>
</dbReference>
<feature type="transmembrane region" description="Helical" evidence="2">
    <location>
        <begin position="94"/>
        <end position="116"/>
    </location>
</feature>
<keyword evidence="4" id="KW-1185">Reference proteome</keyword>
<name>A0A6L9SC55_9ACTN</name>
<proteinExistence type="predicted"/>
<evidence type="ECO:0000256" key="2">
    <source>
        <dbReference type="SAM" id="Phobius"/>
    </source>
</evidence>